<dbReference type="Gene3D" id="3.40.50.1010">
    <property type="entry name" value="5'-nuclease"/>
    <property type="match status" value="1"/>
</dbReference>
<keyword evidence="3" id="KW-0540">Nuclease</keyword>
<dbReference type="GO" id="GO:0016787">
    <property type="term" value="F:hydrolase activity"/>
    <property type="evidence" value="ECO:0007669"/>
    <property type="project" value="UniProtKB-KW"/>
</dbReference>
<dbReference type="AlphaFoldDB" id="A0ABD1USQ7"/>
<feature type="compositionally biased region" description="Acidic residues" evidence="1">
    <location>
        <begin position="860"/>
        <end position="873"/>
    </location>
</feature>
<dbReference type="PANTHER" id="PTHR14379:SF6">
    <property type="entry name" value="EMB|CAB71880.1"/>
    <property type="match status" value="1"/>
</dbReference>
<dbReference type="PANTHER" id="PTHR14379">
    <property type="entry name" value="LIMKAIN B LKAP"/>
    <property type="match status" value="1"/>
</dbReference>
<dbReference type="PROSITE" id="PS51644">
    <property type="entry name" value="HTH_OST"/>
    <property type="match status" value="2"/>
</dbReference>
<name>A0ABD1USQ7_9LAMI</name>
<dbReference type="Gene3D" id="3.30.420.610">
    <property type="entry name" value="LOTUS domain-like"/>
    <property type="match status" value="2"/>
</dbReference>
<evidence type="ECO:0000313" key="4">
    <source>
        <dbReference type="Proteomes" id="UP001604277"/>
    </source>
</evidence>
<dbReference type="InterPro" id="IPR025605">
    <property type="entry name" value="OST-HTH/LOTUS_dom"/>
</dbReference>
<organism evidence="3 4">
    <name type="scientific">Forsythia ovata</name>
    <dbReference type="NCBI Taxonomy" id="205694"/>
    <lineage>
        <taxon>Eukaryota</taxon>
        <taxon>Viridiplantae</taxon>
        <taxon>Streptophyta</taxon>
        <taxon>Embryophyta</taxon>
        <taxon>Tracheophyta</taxon>
        <taxon>Spermatophyta</taxon>
        <taxon>Magnoliopsida</taxon>
        <taxon>eudicotyledons</taxon>
        <taxon>Gunneridae</taxon>
        <taxon>Pentapetalae</taxon>
        <taxon>asterids</taxon>
        <taxon>lamiids</taxon>
        <taxon>Lamiales</taxon>
        <taxon>Oleaceae</taxon>
        <taxon>Forsythieae</taxon>
        <taxon>Forsythia</taxon>
    </lineage>
</organism>
<dbReference type="InterPro" id="IPR021139">
    <property type="entry name" value="NYN"/>
</dbReference>
<dbReference type="Proteomes" id="UP001604277">
    <property type="component" value="Unassembled WGS sequence"/>
</dbReference>
<dbReference type="InterPro" id="IPR024768">
    <property type="entry name" value="Marf1"/>
</dbReference>
<comment type="caution">
    <text evidence="3">The sequence shown here is derived from an EMBL/GenBank/DDBJ whole genome shotgun (WGS) entry which is preliminary data.</text>
</comment>
<feature type="compositionally biased region" description="Polar residues" evidence="1">
    <location>
        <begin position="924"/>
        <end position="938"/>
    </location>
</feature>
<feature type="region of interest" description="Disordered" evidence="1">
    <location>
        <begin position="809"/>
        <end position="986"/>
    </location>
</feature>
<gene>
    <name evidence="3" type="ORF">Fot_20691</name>
</gene>
<feature type="compositionally biased region" description="Basic and acidic residues" evidence="1">
    <location>
        <begin position="974"/>
        <end position="986"/>
    </location>
</feature>
<dbReference type="Pfam" id="PF12872">
    <property type="entry name" value="OST-HTH"/>
    <property type="match status" value="2"/>
</dbReference>
<sequence length="986" mass="109292">MIPISPRPIFALSFAVWNPKTTLFKISHFSTSTPSFHSSTSSTYQSRRHKEESPNVRVSVWWDFENCNLPCNVNVFRVAQFITSAIRASGIKGPIQITAFGDIMQLSRANQEALSATGINLNHIPSGGKNSADRSLLVDLVYWVSQNPPPAHLFLISGDRGFAGILHRLRMKNYNILLASPDDAPSILCSAASIMWQWNALVRGENLSGKHFNQPPDAPYGSWYGHSKAPLEDPFAVTERPSGSLTDELSNSGSDSKLRPIPKAVIKQIRQILNLYPEGILITELRKDLAKSNLIIDRDLYGYKKFSRLLLAMPHILKLQSGSDGQMYASGVNIKISEQDESTPSIYTGPVANKEGSDTVSLLTNPEAKTEAHPRNLQEPSNIHKQKIKMQEPPRRGEEPFPPMELQEVPKKQDQAVIVQDPKKKVEVPSSPVVVLDNATENESRSHASEEHSSVAEVGISQRMWRKWFGSKDGDADKKHFNKQDEISSGKITVEVKDVISTSLSAKSVCPALFSPSSHEAIIDGTIAYNSDATAESSSQRSSIFSSIVRWSRFWSSPDSDHATEEFCEKINQLKNDNQKHVVFAEESFWKEMEAFMETSQAFALVLQSKTRVRLAQNLQNKGPSVLRSCPLSNLLHLVDLLISDKKWVVECNSQTYPFKLVQPTGKDPFNNHPSCLNGLSSIFQAGDPPSTSQNPQELVDKKHQNIRQPVCQSSSSKSRSEILADCQKLVDHIVKEYPEGFNMGAFRKLFLDKYGYSLDLEKLGYQKLVTLLQIMPGVRIESNYIVPAGEVSKNIDLKSTDLHVQESNVGTVANLDSELSDTSRKDDDPNSPWEELGPVANSGPEKDETVGPTLHDYEPLPDNDFSDSEDETSSSKSDGGDKSRMDVEDSSLLQILDSWYSSKDHNSRKDAPENVTKSGLKPSASSGLGTKNGTATVNHARRQKSTKSYSFVSELPRNNKDRLIDGILGSLKKSGEKSTESRVPG</sequence>
<feature type="compositionally biased region" description="Basic and acidic residues" evidence="1">
    <location>
        <begin position="879"/>
        <end position="888"/>
    </location>
</feature>
<keyword evidence="3" id="KW-0378">Hydrolase</keyword>
<dbReference type="InterPro" id="IPR025677">
    <property type="entry name" value="OST-HTH-assoc_dom"/>
</dbReference>
<accession>A0ABD1USQ7</accession>
<feature type="domain" description="HTH OST-type" evidence="2">
    <location>
        <begin position="723"/>
        <end position="802"/>
    </location>
</feature>
<dbReference type="EMBL" id="JBFOLJ010000006">
    <property type="protein sequence ID" value="KAL2528090.1"/>
    <property type="molecule type" value="Genomic_DNA"/>
</dbReference>
<dbReference type="Pfam" id="PF01936">
    <property type="entry name" value="NYN"/>
    <property type="match status" value="1"/>
</dbReference>
<reference evidence="4" key="1">
    <citation type="submission" date="2024-07" db="EMBL/GenBank/DDBJ databases">
        <title>Two chromosome-level genome assemblies of Korean endemic species Abeliophyllum distichum and Forsythia ovata (Oleaceae).</title>
        <authorList>
            <person name="Jang H."/>
        </authorList>
    </citation>
    <scope>NUCLEOTIDE SEQUENCE [LARGE SCALE GENOMIC DNA]</scope>
</reference>
<dbReference type="CDD" id="cd08824">
    <property type="entry name" value="LOTUS"/>
    <property type="match status" value="2"/>
</dbReference>
<dbReference type="CDD" id="cd10910">
    <property type="entry name" value="PIN_limkain_b1_N_like"/>
    <property type="match status" value="1"/>
</dbReference>
<proteinExistence type="predicted"/>
<evidence type="ECO:0000256" key="1">
    <source>
        <dbReference type="SAM" id="MobiDB-lite"/>
    </source>
</evidence>
<protein>
    <submittedName>
        <fullName evidence="3">Endonuclease or glycosyl hydrolase</fullName>
    </submittedName>
</protein>
<evidence type="ECO:0000313" key="3">
    <source>
        <dbReference type="EMBL" id="KAL2528090.1"/>
    </source>
</evidence>
<evidence type="ECO:0000259" key="2">
    <source>
        <dbReference type="PROSITE" id="PS51644"/>
    </source>
</evidence>
<keyword evidence="3" id="KW-0255">Endonuclease</keyword>
<dbReference type="GO" id="GO:0004519">
    <property type="term" value="F:endonuclease activity"/>
    <property type="evidence" value="ECO:0007669"/>
    <property type="project" value="UniProtKB-KW"/>
</dbReference>
<dbReference type="InterPro" id="IPR041966">
    <property type="entry name" value="LOTUS-like"/>
</dbReference>
<feature type="compositionally biased region" description="Basic and acidic residues" evidence="1">
    <location>
        <begin position="903"/>
        <end position="913"/>
    </location>
</feature>
<keyword evidence="4" id="KW-1185">Reference proteome</keyword>
<feature type="domain" description="HTH OST-type" evidence="2">
    <location>
        <begin position="261"/>
        <end position="333"/>
    </location>
</feature>
<dbReference type="Pfam" id="PF14418">
    <property type="entry name" value="OHA"/>
    <property type="match status" value="1"/>
</dbReference>